<dbReference type="Pfam" id="PF12833">
    <property type="entry name" value="HTH_18"/>
    <property type="match status" value="1"/>
</dbReference>
<dbReference type="GO" id="GO:0043565">
    <property type="term" value="F:sequence-specific DNA binding"/>
    <property type="evidence" value="ECO:0007669"/>
    <property type="project" value="InterPro"/>
</dbReference>
<dbReference type="InterPro" id="IPR018060">
    <property type="entry name" value="HTH_AraC"/>
</dbReference>
<accession>A0A0F9NHF5</accession>
<proteinExistence type="predicted"/>
<dbReference type="PROSITE" id="PS01124">
    <property type="entry name" value="HTH_ARAC_FAMILY_2"/>
    <property type="match status" value="1"/>
</dbReference>
<dbReference type="AlphaFoldDB" id="A0A0F9NHF5"/>
<dbReference type="InterPro" id="IPR020449">
    <property type="entry name" value="Tscrpt_reg_AraC-type_HTH"/>
</dbReference>
<keyword evidence="1" id="KW-0805">Transcription regulation</keyword>
<evidence type="ECO:0000259" key="4">
    <source>
        <dbReference type="PROSITE" id="PS01124"/>
    </source>
</evidence>
<comment type="caution">
    <text evidence="5">The sequence shown here is derived from an EMBL/GenBank/DDBJ whole genome shotgun (WGS) entry which is preliminary data.</text>
</comment>
<protein>
    <recommendedName>
        <fullName evidence="4">HTH araC/xylS-type domain-containing protein</fullName>
    </recommendedName>
</protein>
<evidence type="ECO:0000256" key="3">
    <source>
        <dbReference type="ARBA" id="ARBA00023163"/>
    </source>
</evidence>
<evidence type="ECO:0000256" key="2">
    <source>
        <dbReference type="ARBA" id="ARBA00023125"/>
    </source>
</evidence>
<dbReference type="GO" id="GO:0003700">
    <property type="term" value="F:DNA-binding transcription factor activity"/>
    <property type="evidence" value="ECO:0007669"/>
    <property type="project" value="InterPro"/>
</dbReference>
<keyword evidence="2" id="KW-0238">DNA-binding</keyword>
<dbReference type="SUPFAM" id="SSF46689">
    <property type="entry name" value="Homeodomain-like"/>
    <property type="match status" value="1"/>
</dbReference>
<dbReference type="EMBL" id="LAZR01006986">
    <property type="protein sequence ID" value="KKM88245.1"/>
    <property type="molecule type" value="Genomic_DNA"/>
</dbReference>
<name>A0A0F9NHF5_9ZZZZ</name>
<sequence>MLREIVHINSINEYHKVNNLSKPLHPLVSVINFADVKHKAGTSLNVTHGFYCIALKRLYDGKMKYGQQEYDFDEGVLAFVAPNQVMSIEVENASKLNHSGWLLIFHPDFLWNTALANKIKTYDFFEYQLKEALHLSEKEEKMLIRIMEDIHQEYNSNIDNFSQDVIISNLELLLTYSRRFYQRQFITRKKSNHTILEHFEFVLNDLLSDEELALNGLPTVEKIANKLNISPNYLTRLLKTITGKSTQSFIHEKIIQLAKEKLSITELSVNEIAYELGFEHPQSFGKLFKKKTEMTPLEFRKSYN</sequence>
<dbReference type="PRINTS" id="PR00032">
    <property type="entry name" value="HTHARAC"/>
</dbReference>
<dbReference type="PANTHER" id="PTHR43280:SF32">
    <property type="entry name" value="TRANSCRIPTIONAL REGULATORY PROTEIN"/>
    <property type="match status" value="1"/>
</dbReference>
<dbReference type="InterPro" id="IPR009057">
    <property type="entry name" value="Homeodomain-like_sf"/>
</dbReference>
<evidence type="ECO:0000256" key="1">
    <source>
        <dbReference type="ARBA" id="ARBA00023015"/>
    </source>
</evidence>
<reference evidence="5" key="1">
    <citation type="journal article" date="2015" name="Nature">
        <title>Complex archaea that bridge the gap between prokaryotes and eukaryotes.</title>
        <authorList>
            <person name="Spang A."/>
            <person name="Saw J.H."/>
            <person name="Jorgensen S.L."/>
            <person name="Zaremba-Niedzwiedzka K."/>
            <person name="Martijn J."/>
            <person name="Lind A.E."/>
            <person name="van Eijk R."/>
            <person name="Schleper C."/>
            <person name="Guy L."/>
            <person name="Ettema T.J."/>
        </authorList>
    </citation>
    <scope>NUCLEOTIDE SEQUENCE</scope>
</reference>
<organism evidence="5">
    <name type="scientific">marine sediment metagenome</name>
    <dbReference type="NCBI Taxonomy" id="412755"/>
    <lineage>
        <taxon>unclassified sequences</taxon>
        <taxon>metagenomes</taxon>
        <taxon>ecological metagenomes</taxon>
    </lineage>
</organism>
<keyword evidence="3" id="KW-0804">Transcription</keyword>
<feature type="domain" description="HTH araC/xylS-type" evidence="4">
    <location>
        <begin position="197"/>
        <end position="302"/>
    </location>
</feature>
<dbReference type="Gene3D" id="1.10.10.60">
    <property type="entry name" value="Homeodomain-like"/>
    <property type="match status" value="2"/>
</dbReference>
<dbReference type="PANTHER" id="PTHR43280">
    <property type="entry name" value="ARAC-FAMILY TRANSCRIPTIONAL REGULATOR"/>
    <property type="match status" value="1"/>
</dbReference>
<gene>
    <name evidence="5" type="ORF">LCGC14_1260730</name>
</gene>
<dbReference type="SMART" id="SM00342">
    <property type="entry name" value="HTH_ARAC"/>
    <property type="match status" value="1"/>
</dbReference>
<evidence type="ECO:0000313" key="5">
    <source>
        <dbReference type="EMBL" id="KKM88245.1"/>
    </source>
</evidence>